<protein>
    <submittedName>
        <fullName evidence="4">16S rRNA methyltransferase</fullName>
    </submittedName>
</protein>
<proteinExistence type="predicted"/>
<dbReference type="EMBL" id="PDOD01000005">
    <property type="protein sequence ID" value="PYZ91847.1"/>
    <property type="molecule type" value="Genomic_DNA"/>
</dbReference>
<evidence type="ECO:0000259" key="3">
    <source>
        <dbReference type="Pfam" id="PF05175"/>
    </source>
</evidence>
<dbReference type="SUPFAM" id="SSF53335">
    <property type="entry name" value="S-adenosyl-L-methionine-dependent methyltransferases"/>
    <property type="match status" value="1"/>
</dbReference>
<evidence type="ECO:0000313" key="4">
    <source>
        <dbReference type="EMBL" id="PYZ91847.1"/>
    </source>
</evidence>
<dbReference type="Proteomes" id="UP000248214">
    <property type="component" value="Unassembled WGS sequence"/>
</dbReference>
<dbReference type="InterPro" id="IPR029063">
    <property type="entry name" value="SAM-dependent_MTases_sf"/>
</dbReference>
<organism evidence="4 5">
    <name type="scientific">Salipaludibacillus keqinensis</name>
    <dbReference type="NCBI Taxonomy" id="2045207"/>
    <lineage>
        <taxon>Bacteria</taxon>
        <taxon>Bacillati</taxon>
        <taxon>Bacillota</taxon>
        <taxon>Bacilli</taxon>
        <taxon>Bacillales</taxon>
        <taxon>Bacillaceae</taxon>
    </lineage>
</organism>
<dbReference type="Pfam" id="PF05175">
    <property type="entry name" value="MTS"/>
    <property type="match status" value="1"/>
</dbReference>
<feature type="domain" description="Methyltransferase small" evidence="3">
    <location>
        <begin position="29"/>
        <end position="195"/>
    </location>
</feature>
<keyword evidence="2 4" id="KW-0808">Transferase</keyword>
<dbReference type="PANTHER" id="PTHR47816">
    <property type="entry name" value="RIBOSOMAL RNA SMALL SUBUNIT METHYLTRANSFERASE C"/>
    <property type="match status" value="1"/>
</dbReference>
<evidence type="ECO:0000256" key="1">
    <source>
        <dbReference type="ARBA" id="ARBA00022603"/>
    </source>
</evidence>
<sequence length="201" mass="22520">MSDHYFSEKPKIKSGKKQINEEIHGHSFDFHVDHGVFSKGGMDFGTRLLIETYQEPEITGSIADVGCGWGPIGISLAKTNPDRHVYMVDINERSVELSRENVRLNGVGNVTVAQNNILDGFDTIDFAAVVTNPPIRAGKDVVFSIYEQAKRVLKQHGEIWIVIQKKQGAASTQRKLVELGFEVTVENKQKGYFIFRGKKID</sequence>
<accession>A0A323TD94</accession>
<evidence type="ECO:0000256" key="2">
    <source>
        <dbReference type="ARBA" id="ARBA00022679"/>
    </source>
</evidence>
<dbReference type="AlphaFoldDB" id="A0A323TD94"/>
<keyword evidence="5" id="KW-1185">Reference proteome</keyword>
<dbReference type="GO" id="GO:0008757">
    <property type="term" value="F:S-adenosylmethionine-dependent methyltransferase activity"/>
    <property type="evidence" value="ECO:0007669"/>
    <property type="project" value="InterPro"/>
</dbReference>
<dbReference type="GO" id="GO:0032259">
    <property type="term" value="P:methylation"/>
    <property type="evidence" value="ECO:0007669"/>
    <property type="project" value="UniProtKB-KW"/>
</dbReference>
<dbReference type="RefSeq" id="WP_110611187.1">
    <property type="nucleotide sequence ID" value="NZ_PDOD01000005.1"/>
</dbReference>
<evidence type="ECO:0000313" key="5">
    <source>
        <dbReference type="Proteomes" id="UP000248214"/>
    </source>
</evidence>
<keyword evidence="1 4" id="KW-0489">Methyltransferase</keyword>
<dbReference type="CDD" id="cd02440">
    <property type="entry name" value="AdoMet_MTases"/>
    <property type="match status" value="1"/>
</dbReference>
<dbReference type="OrthoDB" id="9764961at2"/>
<comment type="caution">
    <text evidence="4">The sequence shown here is derived from an EMBL/GenBank/DDBJ whole genome shotgun (WGS) entry which is preliminary data.</text>
</comment>
<dbReference type="PANTHER" id="PTHR47816:SF4">
    <property type="entry name" value="RIBOSOMAL RNA SMALL SUBUNIT METHYLTRANSFERASE C"/>
    <property type="match status" value="1"/>
</dbReference>
<reference evidence="4 5" key="1">
    <citation type="submission" date="2017-10" db="EMBL/GenBank/DDBJ databases">
        <title>Bacillus sp. nov., a halophilic bacterium isolated from a Keqin Lake.</title>
        <authorList>
            <person name="Wang H."/>
        </authorList>
    </citation>
    <scope>NUCLEOTIDE SEQUENCE [LARGE SCALE GENOMIC DNA]</scope>
    <source>
        <strain evidence="4 5">KQ-12</strain>
    </source>
</reference>
<dbReference type="InterPro" id="IPR046977">
    <property type="entry name" value="RsmC/RlmG"/>
</dbReference>
<dbReference type="Gene3D" id="3.40.50.150">
    <property type="entry name" value="Vaccinia Virus protein VP39"/>
    <property type="match status" value="1"/>
</dbReference>
<name>A0A323TD94_9BACI</name>
<gene>
    <name evidence="4" type="ORF">CR194_16685</name>
</gene>
<dbReference type="InterPro" id="IPR007848">
    <property type="entry name" value="Small_mtfrase_dom"/>
</dbReference>